<dbReference type="EMBL" id="CM029053">
    <property type="protein sequence ID" value="KAG2547843.1"/>
    <property type="molecule type" value="Genomic_DNA"/>
</dbReference>
<sequence length="73" mass="8181">MLLGAANDRPRCIDRAQSKRKRQRVHAQLFPFERLYCRSYFRSCNNPVVSVHACPGGEGGDRHGRMGAASSMC</sequence>
<name>A0A8T0NFB8_PANVG</name>
<organism evidence="1 2">
    <name type="scientific">Panicum virgatum</name>
    <name type="common">Blackwell switchgrass</name>
    <dbReference type="NCBI Taxonomy" id="38727"/>
    <lineage>
        <taxon>Eukaryota</taxon>
        <taxon>Viridiplantae</taxon>
        <taxon>Streptophyta</taxon>
        <taxon>Embryophyta</taxon>
        <taxon>Tracheophyta</taxon>
        <taxon>Spermatophyta</taxon>
        <taxon>Magnoliopsida</taxon>
        <taxon>Liliopsida</taxon>
        <taxon>Poales</taxon>
        <taxon>Poaceae</taxon>
        <taxon>PACMAD clade</taxon>
        <taxon>Panicoideae</taxon>
        <taxon>Panicodae</taxon>
        <taxon>Paniceae</taxon>
        <taxon>Panicinae</taxon>
        <taxon>Panicum</taxon>
        <taxon>Panicum sect. Hiantes</taxon>
    </lineage>
</organism>
<dbReference type="AlphaFoldDB" id="A0A8T0NFB8"/>
<evidence type="ECO:0000313" key="2">
    <source>
        <dbReference type="Proteomes" id="UP000823388"/>
    </source>
</evidence>
<reference evidence="1" key="1">
    <citation type="submission" date="2020-05" db="EMBL/GenBank/DDBJ databases">
        <title>WGS assembly of Panicum virgatum.</title>
        <authorList>
            <person name="Lovell J.T."/>
            <person name="Jenkins J."/>
            <person name="Shu S."/>
            <person name="Juenger T.E."/>
            <person name="Schmutz J."/>
        </authorList>
    </citation>
    <scope>NUCLEOTIDE SEQUENCE</scope>
    <source>
        <strain evidence="1">AP13</strain>
    </source>
</reference>
<accession>A0A8T0NFB8</accession>
<keyword evidence="2" id="KW-1185">Reference proteome</keyword>
<gene>
    <name evidence="1" type="ORF">PVAP13_9KG128785</name>
</gene>
<evidence type="ECO:0000313" key="1">
    <source>
        <dbReference type="EMBL" id="KAG2547843.1"/>
    </source>
</evidence>
<comment type="caution">
    <text evidence="1">The sequence shown here is derived from an EMBL/GenBank/DDBJ whole genome shotgun (WGS) entry which is preliminary data.</text>
</comment>
<dbReference type="Proteomes" id="UP000823388">
    <property type="component" value="Chromosome 9K"/>
</dbReference>
<proteinExistence type="predicted"/>
<protein>
    <submittedName>
        <fullName evidence="1">Uncharacterized protein</fullName>
    </submittedName>
</protein>